<dbReference type="PANTHER" id="PTHR16537">
    <property type="entry name" value="SJOEGREN SYNDROME/SCLERODERMA AUTOANTIGEN 1"/>
    <property type="match status" value="1"/>
</dbReference>
<dbReference type="PANTHER" id="PTHR16537:SF1">
    <property type="entry name" value="PROTEIN ZNRD2"/>
    <property type="match status" value="1"/>
</dbReference>
<proteinExistence type="predicted"/>
<feature type="compositionally biased region" description="Low complexity" evidence="1">
    <location>
        <begin position="240"/>
        <end position="251"/>
    </location>
</feature>
<accession>A0ABU2FP76</accession>
<dbReference type="InterPro" id="IPR051888">
    <property type="entry name" value="UPF0148_domain"/>
</dbReference>
<feature type="compositionally biased region" description="Basic and acidic residues" evidence="1">
    <location>
        <begin position="1"/>
        <end position="27"/>
    </location>
</feature>
<feature type="region of interest" description="Disordered" evidence="1">
    <location>
        <begin position="1"/>
        <end position="30"/>
    </location>
</feature>
<dbReference type="InterPro" id="IPR009563">
    <property type="entry name" value="SSSCA1"/>
</dbReference>
<feature type="compositionally biased region" description="Basic and acidic residues" evidence="1">
    <location>
        <begin position="261"/>
        <end position="276"/>
    </location>
</feature>
<evidence type="ECO:0000313" key="2">
    <source>
        <dbReference type="EMBL" id="MDS0282567.1"/>
    </source>
</evidence>
<name>A0ABU2FP76_9EURY</name>
<evidence type="ECO:0000256" key="1">
    <source>
        <dbReference type="SAM" id="MobiDB-lite"/>
    </source>
</evidence>
<feature type="compositionally biased region" description="Basic and acidic residues" evidence="1">
    <location>
        <begin position="68"/>
        <end position="90"/>
    </location>
</feature>
<feature type="compositionally biased region" description="Low complexity" evidence="1">
    <location>
        <begin position="125"/>
        <end position="139"/>
    </location>
</feature>
<feature type="compositionally biased region" description="Basic and acidic residues" evidence="1">
    <location>
        <begin position="144"/>
        <end position="211"/>
    </location>
</feature>
<dbReference type="RefSeq" id="WP_310900396.1">
    <property type="nucleotide sequence ID" value="NZ_JAMQOS010000003.1"/>
</dbReference>
<dbReference type="EMBL" id="JAMQOS010000003">
    <property type="protein sequence ID" value="MDS0282567.1"/>
    <property type="molecule type" value="Genomic_DNA"/>
</dbReference>
<feature type="compositionally biased region" description="Low complexity" evidence="1">
    <location>
        <begin position="213"/>
        <end position="224"/>
    </location>
</feature>
<protein>
    <recommendedName>
        <fullName evidence="4">Sjogren's syndrome/scleroderma autoantigen 1 (Autoantigen p27)</fullName>
    </recommendedName>
</protein>
<gene>
    <name evidence="2" type="ORF">NDI86_10565</name>
</gene>
<evidence type="ECO:0008006" key="4">
    <source>
        <dbReference type="Google" id="ProtNLM"/>
    </source>
</evidence>
<dbReference type="Proteomes" id="UP001268864">
    <property type="component" value="Unassembled WGS sequence"/>
</dbReference>
<comment type="caution">
    <text evidence="2">The sequence shown here is derived from an EMBL/GenBank/DDBJ whole genome shotgun (WGS) entry which is preliminary data.</text>
</comment>
<feature type="region of interest" description="Disordered" evidence="1">
    <location>
        <begin position="65"/>
        <end position="276"/>
    </location>
</feature>
<sequence>MSDFDKEAEREKLREKYGEEEEKRKATEQMSELLLKGATMTNAHCTDCGDPIFRYDGQEFCPTCQKPVARDDPSEGEDHIEVADPSDEAKVQFGDGQDGADEGGTEHAADASAAAADDQQPTAGQQPTSDQSASAATADIPSADPDRTRASGDAGVREADAHSGDAGVREADAHSGDAGVREADAHSGDAGVREADAHSGDAGGREADAHSGDTATDPTTDRAPAPAPTSGRGTGDPVTAELSAAESLLAETVNRFAQRAADTDDPRTAREHLKAAREAAEALDAVRF</sequence>
<dbReference type="Pfam" id="PF06677">
    <property type="entry name" value="Auto_anti-p27"/>
    <property type="match status" value="1"/>
</dbReference>
<keyword evidence="3" id="KW-1185">Reference proteome</keyword>
<reference evidence="2 3" key="1">
    <citation type="submission" date="2022-06" db="EMBL/GenBank/DDBJ databases">
        <title>Halomicroarcula sp. a new haloarchaeum isolate from saline soil.</title>
        <authorList>
            <person name="Strakova D."/>
            <person name="Galisteo C."/>
            <person name="Sanchez-Porro C."/>
            <person name="Ventosa A."/>
        </authorList>
    </citation>
    <scope>NUCLEOTIDE SEQUENCE [LARGE SCALE GENOMIC DNA]</scope>
    <source>
        <strain evidence="2 3">S3CR25-11</strain>
    </source>
</reference>
<organism evidence="2 3">
    <name type="scientific">Haloarcula onubensis</name>
    <dbReference type="NCBI Taxonomy" id="2950539"/>
    <lineage>
        <taxon>Archaea</taxon>
        <taxon>Methanobacteriati</taxon>
        <taxon>Methanobacteriota</taxon>
        <taxon>Stenosarchaea group</taxon>
        <taxon>Halobacteria</taxon>
        <taxon>Halobacteriales</taxon>
        <taxon>Haloarculaceae</taxon>
        <taxon>Haloarcula</taxon>
    </lineage>
</organism>
<evidence type="ECO:0000313" key="3">
    <source>
        <dbReference type="Proteomes" id="UP001268864"/>
    </source>
</evidence>